<gene>
    <name evidence="3" type="ORF">H9564_08570</name>
</gene>
<reference evidence="3 4" key="1">
    <citation type="submission" date="2020-08" db="EMBL/GenBank/DDBJ databases">
        <title>A Genomic Blueprint of the Chicken Gut Microbiome.</title>
        <authorList>
            <person name="Gilroy R."/>
            <person name="Ravi A."/>
            <person name="Getino M."/>
            <person name="Pursley I."/>
            <person name="Horton D.L."/>
            <person name="Alikhan N.-F."/>
            <person name="Baker D."/>
            <person name="Gharbi K."/>
            <person name="Hall N."/>
            <person name="Watson M."/>
            <person name="Adriaenssens E.M."/>
            <person name="Foster-Nyarko E."/>
            <person name="Jarju S."/>
            <person name="Secka A."/>
            <person name="Antonio M."/>
            <person name="Oren A."/>
            <person name="Chaudhuri R."/>
            <person name="La Ragione R.M."/>
            <person name="Hildebrand F."/>
            <person name="Pallen M.J."/>
        </authorList>
    </citation>
    <scope>NUCLEOTIDE SEQUENCE [LARGE SCALE GENOMIC DNA]</scope>
    <source>
        <strain evidence="3 4">Sa3CUN2</strain>
    </source>
</reference>
<dbReference type="InterPro" id="IPR041657">
    <property type="entry name" value="HTH_17"/>
</dbReference>
<sequence length="147" mass="17030">MPETAKEKEELFTMLEVAKIVGCSKSTVYRVVKENHLRAKKKKGQAKLYDETLIKLVRTKIDDINSSKEPFQRISIETLQKQLDIKDKQIEQLNEQLKMAQINLNQSQQLALEQSKKIKELEAPKETAESVKETPKKKSLFERIFGI</sequence>
<organism evidence="3 4">
    <name type="scientific">Limosilactobacillus avistercoris</name>
    <dbReference type="NCBI Taxonomy" id="2762243"/>
    <lineage>
        <taxon>Bacteria</taxon>
        <taxon>Bacillati</taxon>
        <taxon>Bacillota</taxon>
        <taxon>Bacilli</taxon>
        <taxon>Lactobacillales</taxon>
        <taxon>Lactobacillaceae</taxon>
        <taxon>Limosilactobacillus</taxon>
    </lineage>
</organism>
<dbReference type="RefSeq" id="WP_191685054.1">
    <property type="nucleotide sequence ID" value="NZ_JACSQW010000032.1"/>
</dbReference>
<evidence type="ECO:0000259" key="2">
    <source>
        <dbReference type="Pfam" id="PF12728"/>
    </source>
</evidence>
<keyword evidence="4" id="KW-1185">Reference proteome</keyword>
<comment type="caution">
    <text evidence="3">The sequence shown here is derived from an EMBL/GenBank/DDBJ whole genome shotgun (WGS) entry which is preliminary data.</text>
</comment>
<evidence type="ECO:0000313" key="4">
    <source>
        <dbReference type="Proteomes" id="UP000616837"/>
    </source>
</evidence>
<protein>
    <submittedName>
        <fullName evidence="3">Helix-turn-helix domain-containing protein</fullName>
    </submittedName>
</protein>
<accession>A0ABR8PEN7</accession>
<evidence type="ECO:0000256" key="1">
    <source>
        <dbReference type="SAM" id="Coils"/>
    </source>
</evidence>
<dbReference type="Pfam" id="PF12728">
    <property type="entry name" value="HTH_17"/>
    <property type="match status" value="1"/>
</dbReference>
<evidence type="ECO:0000313" key="3">
    <source>
        <dbReference type="EMBL" id="MBD7895733.1"/>
    </source>
</evidence>
<proteinExistence type="predicted"/>
<feature type="domain" description="Helix-turn-helix" evidence="2">
    <location>
        <begin position="13"/>
        <end position="51"/>
    </location>
</feature>
<feature type="coiled-coil region" evidence="1">
    <location>
        <begin position="76"/>
        <end position="110"/>
    </location>
</feature>
<name>A0ABR8PEN7_9LACO</name>
<dbReference type="EMBL" id="JACSQW010000032">
    <property type="protein sequence ID" value="MBD7895733.1"/>
    <property type="molecule type" value="Genomic_DNA"/>
</dbReference>
<dbReference type="Proteomes" id="UP000616837">
    <property type="component" value="Unassembled WGS sequence"/>
</dbReference>
<dbReference type="Gene3D" id="1.10.1660.10">
    <property type="match status" value="1"/>
</dbReference>
<keyword evidence="1" id="KW-0175">Coiled coil</keyword>